<evidence type="ECO:0000313" key="2">
    <source>
        <dbReference type="Proteomes" id="UP001470230"/>
    </source>
</evidence>
<accession>A0ABR2K1X3</accession>
<dbReference type="Proteomes" id="UP001470230">
    <property type="component" value="Unassembled WGS sequence"/>
</dbReference>
<proteinExistence type="predicted"/>
<evidence type="ECO:0000313" key="1">
    <source>
        <dbReference type="EMBL" id="KAK8885097.1"/>
    </source>
</evidence>
<keyword evidence="2" id="KW-1185">Reference proteome</keyword>
<comment type="caution">
    <text evidence="1">The sequence shown here is derived from an EMBL/GenBank/DDBJ whole genome shotgun (WGS) entry which is preliminary data.</text>
</comment>
<dbReference type="EMBL" id="JAPFFF010000008">
    <property type="protein sequence ID" value="KAK8885097.1"/>
    <property type="molecule type" value="Genomic_DNA"/>
</dbReference>
<sequence>MNYGRSDSFDNYDAFDNISQYPSQCPWCNPCKINVQVETCFIPPKVQERAAPLPIPTSKNSGEKLKRCDFEYFPGTLFKQKIKVH</sequence>
<reference evidence="1 2" key="1">
    <citation type="submission" date="2024-04" db="EMBL/GenBank/DDBJ databases">
        <title>Tritrichomonas musculus Genome.</title>
        <authorList>
            <person name="Alves-Ferreira E."/>
            <person name="Grigg M."/>
            <person name="Lorenzi H."/>
            <person name="Galac M."/>
        </authorList>
    </citation>
    <scope>NUCLEOTIDE SEQUENCE [LARGE SCALE GENOMIC DNA]</scope>
    <source>
        <strain evidence="1 2">EAF2021</strain>
    </source>
</reference>
<organism evidence="1 2">
    <name type="scientific">Tritrichomonas musculus</name>
    <dbReference type="NCBI Taxonomy" id="1915356"/>
    <lineage>
        <taxon>Eukaryota</taxon>
        <taxon>Metamonada</taxon>
        <taxon>Parabasalia</taxon>
        <taxon>Tritrichomonadida</taxon>
        <taxon>Tritrichomonadidae</taxon>
        <taxon>Tritrichomonas</taxon>
    </lineage>
</organism>
<name>A0ABR2K1X3_9EUKA</name>
<protein>
    <submittedName>
        <fullName evidence="1">Uncharacterized protein</fullName>
    </submittedName>
</protein>
<gene>
    <name evidence="1" type="ORF">M9Y10_044226</name>
</gene>